<reference evidence="2" key="2">
    <citation type="submission" date="2020-05" db="UniProtKB">
        <authorList>
            <consortium name="EnsemblMetazoa"/>
        </authorList>
    </citation>
    <scope>IDENTIFICATION</scope>
    <source>
        <strain evidence="2">IAEA</strain>
    </source>
</reference>
<dbReference type="VEuPathDB" id="VectorBase:GBRI027043"/>
<dbReference type="GO" id="GO:0003824">
    <property type="term" value="F:catalytic activity"/>
    <property type="evidence" value="ECO:0007669"/>
    <property type="project" value="InterPro"/>
</dbReference>
<dbReference type="Gene3D" id="3.60.10.10">
    <property type="entry name" value="Endonuclease/exonuclease/phosphatase"/>
    <property type="match status" value="1"/>
</dbReference>
<protein>
    <submittedName>
        <fullName evidence="2">Endo/exonuclease/phosphatase domain-containing protein</fullName>
    </submittedName>
</protein>
<sequence>MEHLLFRDKTGGLVSSPNPSYATVVSAPTPSSAIQAAHVCPLDATLKAVLPRKSIFVSRLLPDTTSDNIKSYLAVKTPSIDLKRVSIFKLSSSQSRAIYYTKINDRLDRIGDEVLIALSSTVQGFLIGSITTDEVEFIAIRFKLAKTQCYVTCSYIPPNVDTSIYMSHTSLIRRIVELSNPIDTIIVLGDFNRPHITWNYCEDSRCMLPSTDSDKGRLFLNELFDCNLSQYSRTANSCARLLDLCFANDPEIQVTRCHPFSLPKDPYHPALCISLQSGFDGPVFNPIDIISSSSKSSQYLFEFKKMDISLLKSRLSHIKLDCSSGNIDTLTSAFYNELRMAISLSVPIRLQRPRDKSPPWFNGLLKYFKNMKNRFF</sequence>
<proteinExistence type="predicted"/>
<dbReference type="PANTHER" id="PTHR33395:SF22">
    <property type="entry name" value="REVERSE TRANSCRIPTASE DOMAIN-CONTAINING PROTEIN"/>
    <property type="match status" value="1"/>
</dbReference>
<keyword evidence="3" id="KW-1185">Reference proteome</keyword>
<dbReference type="Proteomes" id="UP000091820">
    <property type="component" value="Unassembled WGS sequence"/>
</dbReference>
<dbReference type="SUPFAM" id="SSF56219">
    <property type="entry name" value="DNase I-like"/>
    <property type="match status" value="1"/>
</dbReference>
<dbReference type="Pfam" id="PF14529">
    <property type="entry name" value="Exo_endo_phos_2"/>
    <property type="match status" value="1"/>
</dbReference>
<dbReference type="InterPro" id="IPR036691">
    <property type="entry name" value="Endo/exonu/phosph_ase_sf"/>
</dbReference>
<name>A0A1A9WPF1_9MUSC</name>
<evidence type="ECO:0000313" key="2">
    <source>
        <dbReference type="EnsemblMetazoa" id="GBRI027043-PA"/>
    </source>
</evidence>
<dbReference type="InterPro" id="IPR005135">
    <property type="entry name" value="Endo/exonuclease/phosphatase"/>
</dbReference>
<feature type="domain" description="Endonuclease/exonuclease/phosphatase" evidence="1">
    <location>
        <begin position="150"/>
        <end position="256"/>
    </location>
</feature>
<dbReference type="AlphaFoldDB" id="A0A1A9WPF1"/>
<accession>A0A1A9WPF1</accession>
<dbReference type="EnsemblMetazoa" id="GBRI027043-RA">
    <property type="protein sequence ID" value="GBRI027043-PA"/>
    <property type="gene ID" value="GBRI027043"/>
</dbReference>
<evidence type="ECO:0000259" key="1">
    <source>
        <dbReference type="Pfam" id="PF14529"/>
    </source>
</evidence>
<organism evidence="2 3">
    <name type="scientific">Glossina brevipalpis</name>
    <dbReference type="NCBI Taxonomy" id="37001"/>
    <lineage>
        <taxon>Eukaryota</taxon>
        <taxon>Metazoa</taxon>
        <taxon>Ecdysozoa</taxon>
        <taxon>Arthropoda</taxon>
        <taxon>Hexapoda</taxon>
        <taxon>Insecta</taxon>
        <taxon>Pterygota</taxon>
        <taxon>Neoptera</taxon>
        <taxon>Endopterygota</taxon>
        <taxon>Diptera</taxon>
        <taxon>Brachycera</taxon>
        <taxon>Muscomorpha</taxon>
        <taxon>Hippoboscoidea</taxon>
        <taxon>Glossinidae</taxon>
        <taxon>Glossina</taxon>
    </lineage>
</organism>
<evidence type="ECO:0000313" key="3">
    <source>
        <dbReference type="Proteomes" id="UP000091820"/>
    </source>
</evidence>
<dbReference type="PANTHER" id="PTHR33395">
    <property type="entry name" value="TRANSCRIPTASE, PUTATIVE-RELATED-RELATED"/>
    <property type="match status" value="1"/>
</dbReference>
<reference evidence="3" key="1">
    <citation type="submission" date="2014-03" db="EMBL/GenBank/DDBJ databases">
        <authorList>
            <person name="Aksoy S."/>
            <person name="Warren W."/>
            <person name="Wilson R.K."/>
        </authorList>
    </citation>
    <scope>NUCLEOTIDE SEQUENCE [LARGE SCALE GENOMIC DNA]</scope>
    <source>
        <strain evidence="3">IAEA</strain>
    </source>
</reference>